<sequence>MQGVSAPRTELLGGVGCTPKSRNHIAMQGRKCFPDTVVYSETSEIKRRHKDQVVTTISMKRQEVKSDEVNPTMPAQTLTENRLSAARGFSTAQKWALCVLNIPSLVKDALLVNNTLAGKMGPAAHFSGFL</sequence>
<reference evidence="1 2" key="1">
    <citation type="journal article" date="2019" name="Sci. Rep.">
        <title>Orb-weaving spider Araneus ventricosus genome elucidates the spidroin gene catalogue.</title>
        <authorList>
            <person name="Kono N."/>
            <person name="Nakamura H."/>
            <person name="Ohtoshi R."/>
            <person name="Moran D.A.P."/>
            <person name="Shinohara A."/>
            <person name="Yoshida Y."/>
            <person name="Fujiwara M."/>
            <person name="Mori M."/>
            <person name="Tomita M."/>
            <person name="Arakawa K."/>
        </authorList>
    </citation>
    <scope>NUCLEOTIDE SEQUENCE [LARGE SCALE GENOMIC DNA]</scope>
</reference>
<gene>
    <name evidence="1" type="ORF">AVEN_143734_1</name>
</gene>
<dbReference type="AlphaFoldDB" id="A0A4Y2ANT5"/>
<dbReference type="EMBL" id="BGPR01000025">
    <property type="protein sequence ID" value="GBL81463.1"/>
    <property type="molecule type" value="Genomic_DNA"/>
</dbReference>
<evidence type="ECO:0000313" key="2">
    <source>
        <dbReference type="Proteomes" id="UP000499080"/>
    </source>
</evidence>
<protein>
    <submittedName>
        <fullName evidence="1">Uncharacterized protein</fullName>
    </submittedName>
</protein>
<name>A0A4Y2ANT5_ARAVE</name>
<accession>A0A4Y2ANT5</accession>
<proteinExistence type="predicted"/>
<dbReference type="Proteomes" id="UP000499080">
    <property type="component" value="Unassembled WGS sequence"/>
</dbReference>
<keyword evidence="2" id="KW-1185">Reference proteome</keyword>
<comment type="caution">
    <text evidence="1">The sequence shown here is derived from an EMBL/GenBank/DDBJ whole genome shotgun (WGS) entry which is preliminary data.</text>
</comment>
<evidence type="ECO:0000313" key="1">
    <source>
        <dbReference type="EMBL" id="GBL81463.1"/>
    </source>
</evidence>
<organism evidence="1 2">
    <name type="scientific">Araneus ventricosus</name>
    <name type="common">Orbweaver spider</name>
    <name type="synonym">Epeira ventricosa</name>
    <dbReference type="NCBI Taxonomy" id="182803"/>
    <lineage>
        <taxon>Eukaryota</taxon>
        <taxon>Metazoa</taxon>
        <taxon>Ecdysozoa</taxon>
        <taxon>Arthropoda</taxon>
        <taxon>Chelicerata</taxon>
        <taxon>Arachnida</taxon>
        <taxon>Araneae</taxon>
        <taxon>Araneomorphae</taxon>
        <taxon>Entelegynae</taxon>
        <taxon>Araneoidea</taxon>
        <taxon>Araneidae</taxon>
        <taxon>Araneus</taxon>
    </lineage>
</organism>